<keyword evidence="3" id="KW-1185">Reference proteome</keyword>
<dbReference type="EMBL" id="JBHULB010000013">
    <property type="protein sequence ID" value="MFD2587356.1"/>
    <property type="molecule type" value="Genomic_DNA"/>
</dbReference>
<sequence length="398" mass="44852">MRTQKLTLLVLGILVVFSTFSFTQTRETSANTFSKDVAFLKKFTNIIVLEKEASKIAIAPDYEARVMTSTDGNHLDYSYGYINYKFISENRIVEGGNPYGGEDRLWLGPLGSKFTLFYNQKPISEKNWHVPKAFDTSAYSLIKKTEGTAAFEKKITVQNNIGTAFLVGITRNISLLDKQQISKELGFSIPQDVHFVGFQSSNTLRNKGEAWKKEAGLITPWVLGKFNGNDKCVTFFPFKASIKRPLVVKKYLNTIQNDRLRVLDSLIVFKTDGAYRSKIGLEKLNSKNSIGSYDDQNKVLTIIKFSFNPRGNYLSTTETDNPILFGGDVVSSYNNNTMNHLNSFYELESTSEALALETDSSVTHIHKTMHFMGSFEKLDSISSTFFGHGLKKIKNSIR</sequence>
<dbReference type="Proteomes" id="UP001597526">
    <property type="component" value="Unassembled WGS sequence"/>
</dbReference>
<dbReference type="RefSeq" id="WP_377766894.1">
    <property type="nucleotide sequence ID" value="NZ_JBHULB010000013.1"/>
</dbReference>
<accession>A0ABW5MY62</accession>
<keyword evidence="1" id="KW-0732">Signal</keyword>
<comment type="caution">
    <text evidence="2">The sequence shown here is derived from an EMBL/GenBank/DDBJ whole genome shotgun (WGS) entry which is preliminary data.</text>
</comment>
<proteinExistence type="predicted"/>
<organism evidence="2 3">
    <name type="scientific">Croceitalea marina</name>
    <dbReference type="NCBI Taxonomy" id="1775166"/>
    <lineage>
        <taxon>Bacteria</taxon>
        <taxon>Pseudomonadati</taxon>
        <taxon>Bacteroidota</taxon>
        <taxon>Flavobacteriia</taxon>
        <taxon>Flavobacteriales</taxon>
        <taxon>Flavobacteriaceae</taxon>
        <taxon>Croceitalea</taxon>
    </lineage>
</organism>
<dbReference type="Pfam" id="PF20583">
    <property type="entry name" value="DUF6786"/>
    <property type="match status" value="1"/>
</dbReference>
<evidence type="ECO:0000313" key="3">
    <source>
        <dbReference type="Proteomes" id="UP001597526"/>
    </source>
</evidence>
<protein>
    <submittedName>
        <fullName evidence="2">DUF6786 family protein</fullName>
    </submittedName>
</protein>
<evidence type="ECO:0000256" key="1">
    <source>
        <dbReference type="SAM" id="SignalP"/>
    </source>
</evidence>
<gene>
    <name evidence="2" type="ORF">ACFSQJ_10465</name>
</gene>
<feature type="signal peptide" evidence="1">
    <location>
        <begin position="1"/>
        <end position="23"/>
    </location>
</feature>
<evidence type="ECO:0000313" key="2">
    <source>
        <dbReference type="EMBL" id="MFD2587356.1"/>
    </source>
</evidence>
<reference evidence="3" key="1">
    <citation type="journal article" date="2019" name="Int. J. Syst. Evol. Microbiol.">
        <title>The Global Catalogue of Microorganisms (GCM) 10K type strain sequencing project: providing services to taxonomists for standard genome sequencing and annotation.</title>
        <authorList>
            <consortium name="The Broad Institute Genomics Platform"/>
            <consortium name="The Broad Institute Genome Sequencing Center for Infectious Disease"/>
            <person name="Wu L."/>
            <person name="Ma J."/>
        </authorList>
    </citation>
    <scope>NUCLEOTIDE SEQUENCE [LARGE SCALE GENOMIC DNA]</scope>
    <source>
        <strain evidence="3">KCTC 52368</strain>
    </source>
</reference>
<name>A0ABW5MY62_9FLAO</name>
<feature type="chain" id="PRO_5045458728" evidence="1">
    <location>
        <begin position="24"/>
        <end position="398"/>
    </location>
</feature>
<dbReference type="InterPro" id="IPR046713">
    <property type="entry name" value="DUF6786"/>
</dbReference>